<dbReference type="Proteomes" id="UP000004095">
    <property type="component" value="Unassembled WGS sequence"/>
</dbReference>
<name>A1ZFK0_MICM2</name>
<sequence length="120" mass="14020">MSQKEKSLAHFQNLYLLAMADDKLEIEEKIFLTEITRKLGLSLEDVSPVIDNYKNLDMVIPETNEQRLHQLKDLVRMMVIDAQIHDDEYTICLRFAEKYGFSQGTLEGLIDQVIKEEKMN</sequence>
<dbReference type="RefSeq" id="WP_002694476.1">
    <property type="nucleotide sequence ID" value="NZ_AAWS01000005.1"/>
</dbReference>
<dbReference type="SUPFAM" id="SSF158682">
    <property type="entry name" value="TerB-like"/>
    <property type="match status" value="1"/>
</dbReference>
<dbReference type="eggNOG" id="COG4103">
    <property type="taxonomic scope" value="Bacteria"/>
</dbReference>
<protein>
    <recommendedName>
        <fullName evidence="3">Co-chaperone DjlA N-terminal domain-containing protein</fullName>
    </recommendedName>
</protein>
<evidence type="ECO:0008006" key="3">
    <source>
        <dbReference type="Google" id="ProtNLM"/>
    </source>
</evidence>
<comment type="caution">
    <text evidence="1">The sequence shown here is derived from an EMBL/GenBank/DDBJ whole genome shotgun (WGS) entry which is preliminary data.</text>
</comment>
<organism evidence="1 2">
    <name type="scientific">Microscilla marina ATCC 23134</name>
    <dbReference type="NCBI Taxonomy" id="313606"/>
    <lineage>
        <taxon>Bacteria</taxon>
        <taxon>Pseudomonadati</taxon>
        <taxon>Bacteroidota</taxon>
        <taxon>Cytophagia</taxon>
        <taxon>Cytophagales</taxon>
        <taxon>Microscillaceae</taxon>
        <taxon>Microscilla</taxon>
    </lineage>
</organism>
<keyword evidence="2" id="KW-1185">Reference proteome</keyword>
<dbReference type="EMBL" id="AAWS01000005">
    <property type="protein sequence ID" value="EAY30774.1"/>
    <property type="molecule type" value="Genomic_DNA"/>
</dbReference>
<evidence type="ECO:0000313" key="1">
    <source>
        <dbReference type="EMBL" id="EAY30774.1"/>
    </source>
</evidence>
<dbReference type="InterPro" id="IPR029024">
    <property type="entry name" value="TerB-like"/>
</dbReference>
<gene>
    <name evidence="1" type="ORF">M23134_01098</name>
</gene>
<reference evidence="1 2" key="1">
    <citation type="submission" date="2007-01" db="EMBL/GenBank/DDBJ databases">
        <authorList>
            <person name="Haygood M."/>
            <person name="Podell S."/>
            <person name="Anderson C."/>
            <person name="Hopkinson B."/>
            <person name="Roe K."/>
            <person name="Barbeau K."/>
            <person name="Gaasterland T."/>
            <person name="Ferriera S."/>
            <person name="Johnson J."/>
            <person name="Kravitz S."/>
            <person name="Beeson K."/>
            <person name="Sutton G."/>
            <person name="Rogers Y.-H."/>
            <person name="Friedman R."/>
            <person name="Frazier M."/>
            <person name="Venter J.C."/>
        </authorList>
    </citation>
    <scope>NUCLEOTIDE SEQUENCE [LARGE SCALE GENOMIC DNA]</scope>
    <source>
        <strain evidence="1 2">ATCC 23134</strain>
    </source>
</reference>
<dbReference type="OrthoDB" id="882467at2"/>
<dbReference type="AlphaFoldDB" id="A1ZFK0"/>
<proteinExistence type="predicted"/>
<evidence type="ECO:0000313" key="2">
    <source>
        <dbReference type="Proteomes" id="UP000004095"/>
    </source>
</evidence>
<dbReference type="Gene3D" id="1.10.3680.10">
    <property type="entry name" value="TerB-like"/>
    <property type="match status" value="1"/>
</dbReference>
<accession>A1ZFK0</accession>